<evidence type="ECO:0000313" key="2">
    <source>
        <dbReference type="Proteomes" id="UP000050794"/>
    </source>
</evidence>
<evidence type="ECO:0000313" key="1">
    <source>
        <dbReference type="EMBL" id="VDM38274.1"/>
    </source>
</evidence>
<dbReference type="WBParaSite" id="TCNE_0000695301-mRNA-1">
    <property type="protein sequence ID" value="TCNE_0000695301-mRNA-1"/>
    <property type="gene ID" value="TCNE_0000695301"/>
</dbReference>
<reference evidence="3" key="1">
    <citation type="submission" date="2016-06" db="UniProtKB">
        <authorList>
            <consortium name="WormBaseParasite"/>
        </authorList>
    </citation>
    <scope>IDENTIFICATION</scope>
</reference>
<dbReference type="EMBL" id="UYWY01019585">
    <property type="protein sequence ID" value="VDM38274.1"/>
    <property type="molecule type" value="Genomic_DNA"/>
</dbReference>
<dbReference type="AlphaFoldDB" id="A0A183UEN3"/>
<keyword evidence="2" id="KW-1185">Reference proteome</keyword>
<reference evidence="1 2" key="2">
    <citation type="submission" date="2018-11" db="EMBL/GenBank/DDBJ databases">
        <authorList>
            <consortium name="Pathogen Informatics"/>
        </authorList>
    </citation>
    <scope>NUCLEOTIDE SEQUENCE [LARGE SCALE GENOMIC DNA]</scope>
</reference>
<evidence type="ECO:0000313" key="3">
    <source>
        <dbReference type="WBParaSite" id="TCNE_0000695301-mRNA-1"/>
    </source>
</evidence>
<protein>
    <submittedName>
        <fullName evidence="1 3">Uncharacterized protein</fullName>
    </submittedName>
</protein>
<dbReference type="Proteomes" id="UP000050794">
    <property type="component" value="Unassembled WGS sequence"/>
</dbReference>
<sequence>MSMQPSFSCNNGARSVSPPLCENIVFHVTILTVNSHASRAAKSPASSLMAASPLTSIATASLPPLLTDNDDDVVSQLFLGKDDCDVAPLF</sequence>
<organism evidence="2 3">
    <name type="scientific">Toxocara canis</name>
    <name type="common">Canine roundworm</name>
    <dbReference type="NCBI Taxonomy" id="6265"/>
    <lineage>
        <taxon>Eukaryota</taxon>
        <taxon>Metazoa</taxon>
        <taxon>Ecdysozoa</taxon>
        <taxon>Nematoda</taxon>
        <taxon>Chromadorea</taxon>
        <taxon>Rhabditida</taxon>
        <taxon>Spirurina</taxon>
        <taxon>Ascaridomorpha</taxon>
        <taxon>Ascaridoidea</taxon>
        <taxon>Toxocaridae</taxon>
        <taxon>Toxocara</taxon>
    </lineage>
</organism>
<proteinExistence type="predicted"/>
<accession>A0A183UEN3</accession>
<gene>
    <name evidence="1" type="ORF">TCNE_LOCUS6953</name>
</gene>
<name>A0A183UEN3_TOXCA</name>